<feature type="compositionally biased region" description="Pro residues" evidence="6">
    <location>
        <begin position="212"/>
        <end position="224"/>
    </location>
</feature>
<dbReference type="Pfam" id="PF00403">
    <property type="entry name" value="HMA"/>
    <property type="match status" value="1"/>
</dbReference>
<gene>
    <name evidence="8" type="ORF">O6P43_010751</name>
</gene>
<dbReference type="KEGG" id="qsa:O6P43_010751"/>
<sequence>MGAKPVEEAPQALKYQTWILKVSIHCEGCKKKVKKVLQGIEGVYTTEIDSQQHKVTVTGNVDAETLIKKLSRSGKLAELWPEKPEKKDKKSGKSKSSSEKQKDQEDEGDEQKNSPDNGGESDNSECEDQAGGGENGGGSGGGDGGGGGSKKKKKKKKKKPQNGNSPSIGGAEINQNIGEAKAATGSQMGPPDPAPSMSSMDLTPPVQHVYPYPSPMYYPSPGGPGPQVYGLSYNTTYPSSSASYNYAPVMHSTTLFGHAPPPPPPSSPINSLNDDDHHDDDDEAGCSIM</sequence>
<evidence type="ECO:0000313" key="8">
    <source>
        <dbReference type="EMBL" id="KAJ7972936.1"/>
    </source>
</evidence>
<dbReference type="CDD" id="cd00371">
    <property type="entry name" value="HMA"/>
    <property type="match status" value="1"/>
</dbReference>
<dbReference type="InterPro" id="IPR036163">
    <property type="entry name" value="HMA_dom_sf"/>
</dbReference>
<evidence type="ECO:0000256" key="3">
    <source>
        <dbReference type="ARBA" id="ARBA00023288"/>
    </source>
</evidence>
<feature type="compositionally biased region" description="Basic residues" evidence="6">
    <location>
        <begin position="149"/>
        <end position="160"/>
    </location>
</feature>
<feature type="region of interest" description="Disordered" evidence="6">
    <location>
        <begin position="252"/>
        <end position="289"/>
    </location>
</feature>
<evidence type="ECO:0000256" key="1">
    <source>
        <dbReference type="ARBA" id="ARBA00022481"/>
    </source>
</evidence>
<comment type="caution">
    <text evidence="8">The sequence shown here is derived from an EMBL/GenBank/DDBJ whole genome shotgun (WGS) entry which is preliminary data.</text>
</comment>
<feature type="compositionally biased region" description="Polar residues" evidence="6">
    <location>
        <begin position="161"/>
        <end position="177"/>
    </location>
</feature>
<feature type="region of interest" description="Disordered" evidence="6">
    <location>
        <begin position="76"/>
        <end position="234"/>
    </location>
</feature>
<keyword evidence="3" id="KW-0449">Lipoprotein</keyword>
<evidence type="ECO:0000256" key="5">
    <source>
        <dbReference type="ARBA" id="ARBA00024045"/>
    </source>
</evidence>
<feature type="compositionally biased region" description="Gly residues" evidence="6">
    <location>
        <begin position="130"/>
        <end position="148"/>
    </location>
</feature>
<protein>
    <submittedName>
        <fullName evidence="8">Heavy metal-associated domain containing protein</fullName>
    </submittedName>
</protein>
<dbReference type="GO" id="GO:0046872">
    <property type="term" value="F:metal ion binding"/>
    <property type="evidence" value="ECO:0007669"/>
    <property type="project" value="UniProtKB-KW"/>
</dbReference>
<dbReference type="PROSITE" id="PS50846">
    <property type="entry name" value="HMA_2"/>
    <property type="match status" value="1"/>
</dbReference>
<keyword evidence="9" id="KW-1185">Reference proteome</keyword>
<evidence type="ECO:0000259" key="7">
    <source>
        <dbReference type="PROSITE" id="PS50846"/>
    </source>
</evidence>
<feature type="compositionally biased region" description="Acidic residues" evidence="6">
    <location>
        <begin position="277"/>
        <end position="289"/>
    </location>
</feature>
<evidence type="ECO:0000313" key="9">
    <source>
        <dbReference type="Proteomes" id="UP001163823"/>
    </source>
</evidence>
<dbReference type="PANTHER" id="PTHR45868">
    <property type="entry name" value="HEAVY METAL-ASSOCIATED ISOPRENYLATED PLANT PROTEIN 33-RELATED"/>
    <property type="match status" value="1"/>
</dbReference>
<dbReference type="FunFam" id="3.30.70.100:FF:000008">
    <property type="entry name" value="Copper transport protein ATOX1"/>
    <property type="match status" value="1"/>
</dbReference>
<keyword evidence="2" id="KW-0479">Metal-binding</keyword>
<dbReference type="PANTHER" id="PTHR45868:SF80">
    <property type="entry name" value="F15K9.8-RELATED"/>
    <property type="match status" value="1"/>
</dbReference>
<dbReference type="AlphaFoldDB" id="A0AAD7VEI7"/>
<dbReference type="SUPFAM" id="SSF55008">
    <property type="entry name" value="HMA, heavy metal-associated domain"/>
    <property type="match status" value="1"/>
</dbReference>
<proteinExistence type="inferred from homology"/>
<reference evidence="8" key="1">
    <citation type="journal article" date="2023" name="Science">
        <title>Elucidation of the pathway for biosynthesis of saponin adjuvants from the soapbark tree.</title>
        <authorList>
            <person name="Reed J."/>
            <person name="Orme A."/>
            <person name="El-Demerdash A."/>
            <person name="Owen C."/>
            <person name="Martin L.B.B."/>
            <person name="Misra R.C."/>
            <person name="Kikuchi S."/>
            <person name="Rejzek M."/>
            <person name="Martin A.C."/>
            <person name="Harkess A."/>
            <person name="Leebens-Mack J."/>
            <person name="Louveau T."/>
            <person name="Stephenson M.J."/>
            <person name="Osbourn A."/>
        </authorList>
    </citation>
    <scope>NUCLEOTIDE SEQUENCE</scope>
    <source>
        <strain evidence="8">S10</strain>
    </source>
</reference>
<dbReference type="InterPro" id="IPR006121">
    <property type="entry name" value="HMA_dom"/>
</dbReference>
<evidence type="ECO:0000256" key="2">
    <source>
        <dbReference type="ARBA" id="ARBA00022723"/>
    </source>
</evidence>
<name>A0AAD7VEI7_QUISA</name>
<evidence type="ECO:0000256" key="4">
    <source>
        <dbReference type="ARBA" id="ARBA00023289"/>
    </source>
</evidence>
<dbReference type="Gene3D" id="3.30.70.100">
    <property type="match status" value="1"/>
</dbReference>
<comment type="similarity">
    <text evidence="5">Belongs to the HIPP family.</text>
</comment>
<evidence type="ECO:0000256" key="6">
    <source>
        <dbReference type="SAM" id="MobiDB-lite"/>
    </source>
</evidence>
<dbReference type="Proteomes" id="UP001163823">
    <property type="component" value="Chromosome 4"/>
</dbReference>
<keyword evidence="1" id="KW-0488">Methylation</keyword>
<accession>A0AAD7VEI7</accession>
<keyword evidence="4" id="KW-0636">Prenylation</keyword>
<feature type="domain" description="HMA" evidence="7">
    <location>
        <begin position="15"/>
        <end position="78"/>
    </location>
</feature>
<dbReference type="EMBL" id="JARAOO010000004">
    <property type="protein sequence ID" value="KAJ7972936.1"/>
    <property type="molecule type" value="Genomic_DNA"/>
</dbReference>
<organism evidence="8 9">
    <name type="scientific">Quillaja saponaria</name>
    <name type="common">Soap bark tree</name>
    <dbReference type="NCBI Taxonomy" id="32244"/>
    <lineage>
        <taxon>Eukaryota</taxon>
        <taxon>Viridiplantae</taxon>
        <taxon>Streptophyta</taxon>
        <taxon>Embryophyta</taxon>
        <taxon>Tracheophyta</taxon>
        <taxon>Spermatophyta</taxon>
        <taxon>Magnoliopsida</taxon>
        <taxon>eudicotyledons</taxon>
        <taxon>Gunneridae</taxon>
        <taxon>Pentapetalae</taxon>
        <taxon>rosids</taxon>
        <taxon>fabids</taxon>
        <taxon>Fabales</taxon>
        <taxon>Quillajaceae</taxon>
        <taxon>Quillaja</taxon>
    </lineage>
</organism>